<dbReference type="NCBIfam" id="TIGR02001">
    <property type="entry name" value="gcw_chp"/>
    <property type="match status" value="1"/>
</dbReference>
<evidence type="ECO:0000256" key="1">
    <source>
        <dbReference type="SAM" id="SignalP"/>
    </source>
</evidence>
<reference evidence="2 3" key="1">
    <citation type="submission" date="2013-04" db="EMBL/GenBank/DDBJ databases">
        <title>Oceanococcus atlanticus 22II-S10r2 Genome Sequencing.</title>
        <authorList>
            <person name="Lai Q."/>
            <person name="Li G."/>
            <person name="Shao Z."/>
        </authorList>
    </citation>
    <scope>NUCLEOTIDE SEQUENCE [LARGE SCALE GENOMIC DNA]</scope>
    <source>
        <strain evidence="2 3">22II-S10r2</strain>
    </source>
</reference>
<keyword evidence="3" id="KW-1185">Reference proteome</keyword>
<sequence length="212" mass="22464">MKKYLSLAAGLALSSGAMFSAPAAAEVTGNIGVASQYVFRGLVFGDPQVSGGVDWSGAGGLYAGTWISSAAGEQEVDFYAGWANDTFDIGYLYYYFPDALGTQDAAEVYASAAFGPVSLGVAYAPSGFSNVDDDDYVYANVGLDFALSDKASMTLHAGMTEFMDDAFDDASYVDYAITFGFGDLYVMVSDTDIDDQEPTFTVGYGWSFDDIL</sequence>
<accession>A0A1Y1SH74</accession>
<feature type="signal peptide" evidence="1">
    <location>
        <begin position="1"/>
        <end position="20"/>
    </location>
</feature>
<proteinExistence type="predicted"/>
<dbReference type="RefSeq" id="WP_083559181.1">
    <property type="nucleotide sequence ID" value="NZ_AQQV01000001.1"/>
</dbReference>
<evidence type="ECO:0000313" key="2">
    <source>
        <dbReference type="EMBL" id="ORE88549.1"/>
    </source>
</evidence>
<name>A0A1Y1SH74_9GAMM</name>
<comment type="caution">
    <text evidence="2">The sequence shown here is derived from an EMBL/GenBank/DDBJ whole genome shotgun (WGS) entry which is preliminary data.</text>
</comment>
<keyword evidence="1" id="KW-0732">Signal</keyword>
<dbReference type="STRING" id="1317117.ATO7_01700"/>
<evidence type="ECO:0000313" key="3">
    <source>
        <dbReference type="Proteomes" id="UP000192342"/>
    </source>
</evidence>
<feature type="chain" id="PRO_5010995079" description="Outer membrane protein beta-barrel domain-containing protein" evidence="1">
    <location>
        <begin position="21"/>
        <end position="212"/>
    </location>
</feature>
<dbReference type="OrthoDB" id="9793561at2"/>
<evidence type="ECO:0008006" key="4">
    <source>
        <dbReference type="Google" id="ProtNLM"/>
    </source>
</evidence>
<dbReference type="EMBL" id="AQQV01000001">
    <property type="protein sequence ID" value="ORE88549.1"/>
    <property type="molecule type" value="Genomic_DNA"/>
</dbReference>
<dbReference type="Pfam" id="PF09694">
    <property type="entry name" value="Gcw_chp"/>
    <property type="match status" value="1"/>
</dbReference>
<dbReference type="InterPro" id="IPR010239">
    <property type="entry name" value="CHP02001"/>
</dbReference>
<dbReference type="AlphaFoldDB" id="A0A1Y1SH74"/>
<organism evidence="2 3">
    <name type="scientific">Oceanococcus atlanticus</name>
    <dbReference type="NCBI Taxonomy" id="1317117"/>
    <lineage>
        <taxon>Bacteria</taxon>
        <taxon>Pseudomonadati</taxon>
        <taxon>Pseudomonadota</taxon>
        <taxon>Gammaproteobacteria</taxon>
        <taxon>Chromatiales</taxon>
        <taxon>Oceanococcaceae</taxon>
        <taxon>Oceanococcus</taxon>
    </lineage>
</organism>
<protein>
    <recommendedName>
        <fullName evidence="4">Outer membrane protein beta-barrel domain-containing protein</fullName>
    </recommendedName>
</protein>
<gene>
    <name evidence="2" type="ORF">ATO7_01700</name>
</gene>
<dbReference type="Proteomes" id="UP000192342">
    <property type="component" value="Unassembled WGS sequence"/>
</dbReference>